<protein>
    <submittedName>
        <fullName evidence="2">Sugar phosphate isomerase/epimerase</fullName>
    </submittedName>
</protein>
<keyword evidence="3" id="KW-1185">Reference proteome</keyword>
<dbReference type="Gene3D" id="3.20.20.150">
    <property type="entry name" value="Divalent-metal-dependent TIM barrel enzymes"/>
    <property type="match status" value="1"/>
</dbReference>
<reference evidence="2" key="1">
    <citation type="submission" date="2022-10" db="EMBL/GenBank/DDBJ databases">
        <title>Gaoshiqiia sediminis gen. nov., sp. nov., isolated from coastal sediment.</title>
        <authorList>
            <person name="Yu W.X."/>
            <person name="Mu D.S."/>
            <person name="Du J.Z."/>
            <person name="Liang Y.Q."/>
        </authorList>
    </citation>
    <scope>NUCLEOTIDE SEQUENCE</scope>
    <source>
        <strain evidence="2">A06</strain>
    </source>
</reference>
<dbReference type="PANTHER" id="PTHR12110">
    <property type="entry name" value="HYDROXYPYRUVATE ISOMERASE"/>
    <property type="match status" value="1"/>
</dbReference>
<dbReference type="Proteomes" id="UP001163821">
    <property type="component" value="Unassembled WGS sequence"/>
</dbReference>
<dbReference type="InterPro" id="IPR050312">
    <property type="entry name" value="IolE/XylAMocC-like"/>
</dbReference>
<dbReference type="AlphaFoldDB" id="A0AA42C7P2"/>
<keyword evidence="2" id="KW-0413">Isomerase</keyword>
<dbReference type="InterPro" id="IPR013022">
    <property type="entry name" value="Xyl_isomerase-like_TIM-brl"/>
</dbReference>
<dbReference type="RefSeq" id="WP_282590411.1">
    <property type="nucleotide sequence ID" value="NZ_JAPAAF010000003.1"/>
</dbReference>
<feature type="domain" description="Xylose isomerase-like TIM barrel" evidence="1">
    <location>
        <begin position="60"/>
        <end position="284"/>
    </location>
</feature>
<dbReference type="PANTHER" id="PTHR12110:SF53">
    <property type="entry name" value="BLR5974 PROTEIN"/>
    <property type="match status" value="1"/>
</dbReference>
<dbReference type="GO" id="GO:0016853">
    <property type="term" value="F:isomerase activity"/>
    <property type="evidence" value="ECO:0007669"/>
    <property type="project" value="UniProtKB-KW"/>
</dbReference>
<gene>
    <name evidence="2" type="ORF">N2K84_03605</name>
</gene>
<evidence type="ECO:0000313" key="3">
    <source>
        <dbReference type="Proteomes" id="UP001163821"/>
    </source>
</evidence>
<dbReference type="InterPro" id="IPR036237">
    <property type="entry name" value="Xyl_isomerase-like_sf"/>
</dbReference>
<evidence type="ECO:0000259" key="1">
    <source>
        <dbReference type="Pfam" id="PF01261"/>
    </source>
</evidence>
<sequence>MTISNRNKLYLRLLFVLGLVLILVPNQLAATQIKKKKAQPYKIGVVDLMILKRQKISAFPLAKELGADGVEVDMGGLGNRPTFANKLIDPVVRKAYLDTASTLGLEISSLAMTGFYSQSFPTREGVDLTVQDCINTMVLMGVKVGFLPMGVEGDLQKYPERREAIVARLKVVAEKAEAAGVVIAIETDLDASGEVELLNEIGSPAIQISFNFSNPLSAGRDLYRELEILGKDRIAQIHCTNKDGVWLQNDPQIDMKKVKKVLDKMGWSGWLLVERSRDANHPHDVRGNFGANVAYLKSIFQK</sequence>
<organism evidence="2 3">
    <name type="scientific">Gaoshiqia sediminis</name>
    <dbReference type="NCBI Taxonomy" id="2986998"/>
    <lineage>
        <taxon>Bacteria</taxon>
        <taxon>Pseudomonadati</taxon>
        <taxon>Bacteroidota</taxon>
        <taxon>Bacteroidia</taxon>
        <taxon>Marinilabiliales</taxon>
        <taxon>Prolixibacteraceae</taxon>
        <taxon>Gaoshiqia</taxon>
    </lineage>
</organism>
<dbReference type="EMBL" id="JAPAAF010000003">
    <property type="protein sequence ID" value="MCW0481801.1"/>
    <property type="molecule type" value="Genomic_DNA"/>
</dbReference>
<name>A0AA42C7P2_9BACT</name>
<dbReference type="SUPFAM" id="SSF51658">
    <property type="entry name" value="Xylose isomerase-like"/>
    <property type="match status" value="1"/>
</dbReference>
<proteinExistence type="predicted"/>
<evidence type="ECO:0000313" key="2">
    <source>
        <dbReference type="EMBL" id="MCW0481801.1"/>
    </source>
</evidence>
<comment type="caution">
    <text evidence="2">The sequence shown here is derived from an EMBL/GenBank/DDBJ whole genome shotgun (WGS) entry which is preliminary data.</text>
</comment>
<dbReference type="Pfam" id="PF01261">
    <property type="entry name" value="AP_endonuc_2"/>
    <property type="match status" value="1"/>
</dbReference>
<accession>A0AA42C7P2</accession>